<dbReference type="AlphaFoldDB" id="A0A172WGS0"/>
<gene>
    <name evidence="1" type="ORF">A7C91_04765</name>
</gene>
<dbReference type="RefSeq" id="WP_068665370.1">
    <property type="nucleotide sequence ID" value="NZ_CP015520.1"/>
</dbReference>
<dbReference type="KEGG" id="tpie:A7C91_04765"/>
<evidence type="ECO:0000313" key="1">
    <source>
        <dbReference type="EMBL" id="ANF22559.1"/>
    </source>
</evidence>
<dbReference type="Proteomes" id="UP000076969">
    <property type="component" value="Chromosome"/>
</dbReference>
<dbReference type="STRING" id="1712654.A7C91_04765"/>
<accession>A0A172WGS0</accession>
<name>A0A172WGS0_9EURY</name>
<organism evidence="1 2">
    <name type="scientific">Thermococcus piezophilus</name>
    <dbReference type="NCBI Taxonomy" id="1712654"/>
    <lineage>
        <taxon>Archaea</taxon>
        <taxon>Methanobacteriati</taxon>
        <taxon>Methanobacteriota</taxon>
        <taxon>Thermococci</taxon>
        <taxon>Thermococcales</taxon>
        <taxon>Thermococcaceae</taxon>
        <taxon>Thermococcus</taxon>
    </lineage>
</organism>
<reference evidence="2" key="1">
    <citation type="journal article" date="2016" name="Syst. Appl. Microbiol.">
        <title>Thermococcus piezophilus sp. nov., a novel hyperthermophilic and piezophilic archaeon with a broad pressure range for growth, isolated from a deepest hydrothermal vent at the Mid-Cayman Rise.</title>
        <authorList>
            <person name="Dalmasso C."/>
            <person name="Oger P."/>
            <person name="Selva G."/>
            <person name="Courtine D."/>
            <person name="L'Haridon S."/>
            <person name="Garlaschelli A."/>
            <person name="Roussel E."/>
            <person name="Miyazaki J."/>
            <person name="Reveillaud J."/>
            <person name="Jebbar M."/>
            <person name="Takai K."/>
            <person name="Maignien L."/>
            <person name="Alain K."/>
        </authorList>
    </citation>
    <scope>NUCLEOTIDE SEQUENCE [LARGE SCALE GENOMIC DNA]</scope>
    <source>
        <strain evidence="2">CDGS</strain>
    </source>
</reference>
<evidence type="ECO:0000313" key="2">
    <source>
        <dbReference type="Proteomes" id="UP000076969"/>
    </source>
</evidence>
<dbReference type="EMBL" id="CP015520">
    <property type="protein sequence ID" value="ANF22559.1"/>
    <property type="molecule type" value="Genomic_DNA"/>
</dbReference>
<dbReference type="GeneID" id="28495481"/>
<sequence>MVKRVLNKWDDVTTESNYGNVITNSDYNYRVTTLKLNDNKKIKLSIGAALSARFRIDYYDPVETVDFSVYHYAHSTAIMEYPPYLTYQYNCKSIKLINKLSFYGETYTDGWSIGVTI</sequence>
<keyword evidence="2" id="KW-1185">Reference proteome</keyword>
<dbReference type="OrthoDB" id="93685at2157"/>
<protein>
    <submittedName>
        <fullName evidence="1">Uncharacterized protein</fullName>
    </submittedName>
</protein>
<proteinExistence type="predicted"/>